<evidence type="ECO:0000313" key="3">
    <source>
        <dbReference type="EMBL" id="KRM07923.1"/>
    </source>
</evidence>
<dbReference type="Proteomes" id="UP000051451">
    <property type="component" value="Unassembled WGS sequence"/>
</dbReference>
<dbReference type="RefSeq" id="WP_057870720.1">
    <property type="nucleotide sequence ID" value="NZ_AZGB01000003.1"/>
</dbReference>
<keyword evidence="1" id="KW-0812">Transmembrane</keyword>
<dbReference type="InterPro" id="IPR041401">
    <property type="entry name" value="TseB-like_dom"/>
</dbReference>
<dbReference type="Pfam" id="PF17881">
    <property type="entry name" value="TseB"/>
    <property type="match status" value="1"/>
</dbReference>
<dbReference type="EMBL" id="AZGB01000003">
    <property type="protein sequence ID" value="KRM07923.1"/>
    <property type="molecule type" value="Genomic_DNA"/>
</dbReference>
<dbReference type="OrthoDB" id="2242521at2"/>
<evidence type="ECO:0000313" key="4">
    <source>
        <dbReference type="Proteomes" id="UP000051451"/>
    </source>
</evidence>
<dbReference type="InterPro" id="IPR046350">
    <property type="entry name" value="Cystatin_sf"/>
</dbReference>
<evidence type="ECO:0000259" key="2">
    <source>
        <dbReference type="Pfam" id="PF17881"/>
    </source>
</evidence>
<dbReference type="AlphaFoldDB" id="A0A0R1VXY8"/>
<keyword evidence="1" id="KW-0472">Membrane</keyword>
<reference evidence="3 4" key="1">
    <citation type="journal article" date="2015" name="Genome Announc.">
        <title>Expanding the biotechnology potential of lactobacilli through comparative genomics of 213 strains and associated genera.</title>
        <authorList>
            <person name="Sun Z."/>
            <person name="Harris H.M."/>
            <person name="McCann A."/>
            <person name="Guo C."/>
            <person name="Argimon S."/>
            <person name="Zhang W."/>
            <person name="Yang X."/>
            <person name="Jeffery I.B."/>
            <person name="Cooney J.C."/>
            <person name="Kagawa T.F."/>
            <person name="Liu W."/>
            <person name="Song Y."/>
            <person name="Salvetti E."/>
            <person name="Wrobel A."/>
            <person name="Rasinkangas P."/>
            <person name="Parkhill J."/>
            <person name="Rea M.C."/>
            <person name="O'Sullivan O."/>
            <person name="Ritari J."/>
            <person name="Douillard F.P."/>
            <person name="Paul Ross R."/>
            <person name="Yang R."/>
            <person name="Briner A.E."/>
            <person name="Felis G.E."/>
            <person name="de Vos W.M."/>
            <person name="Barrangou R."/>
            <person name="Klaenhammer T.R."/>
            <person name="Caufield P.W."/>
            <person name="Cui Y."/>
            <person name="Zhang H."/>
            <person name="O'Toole P.W."/>
        </authorList>
    </citation>
    <scope>NUCLEOTIDE SEQUENCE [LARGE SCALE GENOMIC DNA]</scope>
    <source>
        <strain evidence="3 4">DSM 18630</strain>
    </source>
</reference>
<dbReference type="STRING" id="1423750.FC89_GL002032"/>
<accession>A0A0R1VXY8</accession>
<dbReference type="Gene3D" id="3.10.450.40">
    <property type="match status" value="2"/>
</dbReference>
<evidence type="ECO:0000256" key="1">
    <source>
        <dbReference type="SAM" id="Phobius"/>
    </source>
</evidence>
<name>A0A0R1VXY8_9LACO</name>
<protein>
    <recommendedName>
        <fullName evidence="2">Cell wall elongation regulator TseB-like domain-containing protein</fullName>
    </recommendedName>
</protein>
<organism evidence="3 4">
    <name type="scientific">Liquorilactobacillus ghanensis DSM 18630</name>
    <dbReference type="NCBI Taxonomy" id="1423750"/>
    <lineage>
        <taxon>Bacteria</taxon>
        <taxon>Bacillati</taxon>
        <taxon>Bacillota</taxon>
        <taxon>Bacilli</taxon>
        <taxon>Lactobacillales</taxon>
        <taxon>Lactobacillaceae</taxon>
        <taxon>Liquorilactobacillus</taxon>
    </lineage>
</organism>
<feature type="transmembrane region" description="Helical" evidence="1">
    <location>
        <begin position="15"/>
        <end position="34"/>
    </location>
</feature>
<comment type="caution">
    <text evidence="3">The sequence shown here is derived from an EMBL/GenBank/DDBJ whole genome shotgun (WGS) entry which is preliminary data.</text>
</comment>
<gene>
    <name evidence="3" type="ORF">FC89_GL002032</name>
</gene>
<feature type="domain" description="Cell wall elongation regulator TseB-like" evidence="2">
    <location>
        <begin position="45"/>
        <end position="87"/>
    </location>
</feature>
<keyword evidence="4" id="KW-1185">Reference proteome</keyword>
<sequence length="165" mass="18811">MKRADQHRSRLTKTIAWALLVLVIVGAGIIYWQAAAPLNDARKSAVTMAKKYGKLKSTSAFYWYNRQQTFYTVAGKNRDNQAVYVMVAQKGGHINIYQRKSGITSQQAQQTVKNSEHPQKIIKTALGKWKKRPVWEVTYVNKNGRMCYTLLSFKNGSLVKTIQNI</sequence>
<dbReference type="PATRIC" id="fig|1423750.3.peg.2073"/>
<keyword evidence="1" id="KW-1133">Transmembrane helix</keyword>
<proteinExistence type="predicted"/>
<dbReference type="SUPFAM" id="SSF54403">
    <property type="entry name" value="Cystatin/monellin"/>
    <property type="match status" value="2"/>
</dbReference>
<dbReference type="GeneID" id="98317977"/>